<evidence type="ECO:0000259" key="1">
    <source>
        <dbReference type="Pfam" id="PF02602"/>
    </source>
</evidence>
<dbReference type="SUPFAM" id="SSF69618">
    <property type="entry name" value="HemD-like"/>
    <property type="match status" value="1"/>
</dbReference>
<dbReference type="InterPro" id="IPR003754">
    <property type="entry name" value="4pyrrol_synth_uPrphyn_synth"/>
</dbReference>
<dbReference type="Pfam" id="PF02602">
    <property type="entry name" value="HEM4"/>
    <property type="match status" value="1"/>
</dbReference>
<feature type="domain" description="Tetrapyrrole biosynthesis uroporphyrinogen III synthase" evidence="1">
    <location>
        <begin position="16"/>
        <end position="228"/>
    </location>
</feature>
<proteinExistence type="predicted"/>
<protein>
    <submittedName>
        <fullName evidence="2">Uroporphyrinogen-III synthase</fullName>
    </submittedName>
</protein>
<dbReference type="PANTHER" id="PTHR40082:SF1">
    <property type="entry name" value="BLR5956 PROTEIN"/>
    <property type="match status" value="1"/>
</dbReference>
<dbReference type="Gene3D" id="3.40.50.10090">
    <property type="match status" value="2"/>
</dbReference>
<evidence type="ECO:0000313" key="3">
    <source>
        <dbReference type="Proteomes" id="UP001157911"/>
    </source>
</evidence>
<gene>
    <name evidence="2" type="ORF">SAMN06265339_1670</name>
</gene>
<dbReference type="Proteomes" id="UP001157911">
    <property type="component" value="Unassembled WGS sequence"/>
</dbReference>
<organism evidence="2 3">
    <name type="scientific">Desulfurobacterium pacificum</name>
    <dbReference type="NCBI Taxonomy" id="240166"/>
    <lineage>
        <taxon>Bacteria</taxon>
        <taxon>Pseudomonadati</taxon>
        <taxon>Aquificota</taxon>
        <taxon>Aquificia</taxon>
        <taxon>Desulfurobacteriales</taxon>
        <taxon>Desulfurobacteriaceae</taxon>
        <taxon>Desulfurobacterium</taxon>
    </lineage>
</organism>
<keyword evidence="3" id="KW-1185">Reference proteome</keyword>
<reference evidence="2 3" key="1">
    <citation type="submission" date="2017-05" db="EMBL/GenBank/DDBJ databases">
        <authorList>
            <person name="Varghese N."/>
            <person name="Submissions S."/>
        </authorList>
    </citation>
    <scope>NUCLEOTIDE SEQUENCE [LARGE SCALE GENOMIC DNA]</scope>
    <source>
        <strain evidence="2 3">DSM 15522</strain>
    </source>
</reference>
<comment type="caution">
    <text evidence="2">The sequence shown here is derived from an EMBL/GenBank/DDBJ whole genome shotgun (WGS) entry which is preliminary data.</text>
</comment>
<dbReference type="CDD" id="cd06578">
    <property type="entry name" value="HemD"/>
    <property type="match status" value="1"/>
</dbReference>
<sequence length="240" mass="26800">MSVRFFVSSVLSEEHKRDLHNVGVEGVDFSLIKTERVPFSLKNDLWDYAVFSSKNGVRHFFSDVLPDTLKDVTVVAVGKSTAKALQGLGFNPVIPHNFSGEGLVELFKQADLEGKRFLVVRPEKGRKVFVQFLRERGAEVEEVVVYRTVVNEEVAGVLEKELKKGFDFVSFTSPSNFKAFLSLGKELAKRVLKEAKVIPIGHVTADAVRKAGFSVYKMPEEYTLNGIVKLILEEVSNAYG</sequence>
<dbReference type="EMBL" id="FXUB01000006">
    <property type="protein sequence ID" value="SMP19061.1"/>
    <property type="molecule type" value="Genomic_DNA"/>
</dbReference>
<dbReference type="InterPro" id="IPR039793">
    <property type="entry name" value="UROS/Hem4"/>
</dbReference>
<dbReference type="PANTHER" id="PTHR40082">
    <property type="entry name" value="BLR5956 PROTEIN"/>
    <property type="match status" value="1"/>
</dbReference>
<accession>A0ABY1NYA8</accession>
<dbReference type="InterPro" id="IPR036108">
    <property type="entry name" value="4pyrrol_syn_uPrphyn_synt_sf"/>
</dbReference>
<dbReference type="RefSeq" id="WP_283401106.1">
    <property type="nucleotide sequence ID" value="NZ_FXUB01000006.1"/>
</dbReference>
<evidence type="ECO:0000313" key="2">
    <source>
        <dbReference type="EMBL" id="SMP19061.1"/>
    </source>
</evidence>
<name>A0ABY1NYA8_9BACT</name>